<evidence type="ECO:0000313" key="3">
    <source>
        <dbReference type="Proteomes" id="UP000805085"/>
    </source>
</evidence>
<dbReference type="EMBL" id="JABRWQ010000005">
    <property type="protein sequence ID" value="NRD23961.1"/>
    <property type="molecule type" value="Genomic_DNA"/>
</dbReference>
<dbReference type="Pfam" id="PF06452">
    <property type="entry name" value="CBM9_1"/>
    <property type="match status" value="1"/>
</dbReference>
<dbReference type="Proteomes" id="UP000805085">
    <property type="component" value="Unassembled WGS sequence"/>
</dbReference>
<comment type="caution">
    <text evidence="2">The sequence shown here is derived from an EMBL/GenBank/DDBJ whole genome shotgun (WGS) entry which is preliminary data.</text>
</comment>
<sequence length="249" mass="28761">MNIYVDINEKGKTETVKFNYKKKIDKPVNQFNTIKKATIKPVIDGKADEEIWKNNTWLPLDQRWLGNPYTEEDFSGRYKLTWTEDALYLLAEIEDDKLIDNNKNPLIAWWDDDCLEVFIDEDNSGGEHQFNHNAFAYHIALDGNVVDMSTKKTGKLYNSHIESKRITTGNKTIWEVRISLFNDTYKDDAENSPIKLQAGKLMGFALAYCDNDNSKERENFIGSVFVDGEDKNRGWIDANIFGTLKLINN</sequence>
<dbReference type="SUPFAM" id="SSF49344">
    <property type="entry name" value="CBD9-like"/>
    <property type="match status" value="1"/>
</dbReference>
<organism evidence="2 3">
    <name type="scientific">Winogradskyella litoriviva</name>
    <dbReference type="NCBI Taxonomy" id="1220182"/>
    <lineage>
        <taxon>Bacteria</taxon>
        <taxon>Pseudomonadati</taxon>
        <taxon>Bacteroidota</taxon>
        <taxon>Flavobacteriia</taxon>
        <taxon>Flavobacteriales</taxon>
        <taxon>Flavobacteriaceae</taxon>
        <taxon>Winogradskyella</taxon>
    </lineage>
</organism>
<accession>A0ABX2E7F3</accession>
<reference evidence="2 3" key="1">
    <citation type="journal article" date="2015" name="Int. J. Syst. Evol. Microbiol.">
        <title>Winogradskyella litoriviva sp. nov., isolated from coastal seawater.</title>
        <authorList>
            <person name="Nedashkovskaya O.I."/>
            <person name="Kukhlevskiy A.D."/>
            <person name="Zhukova N.V."/>
            <person name="Kim S.J."/>
            <person name="Rhee S.K."/>
            <person name="Mikhailov V.V."/>
        </authorList>
    </citation>
    <scope>NUCLEOTIDE SEQUENCE [LARGE SCALE GENOMIC DNA]</scope>
    <source>
        <strain evidence="2 3">KMM6491</strain>
    </source>
</reference>
<dbReference type="CDD" id="cd00241">
    <property type="entry name" value="DOMON_like"/>
    <property type="match status" value="1"/>
</dbReference>
<name>A0ABX2E7F3_9FLAO</name>
<dbReference type="Gene3D" id="2.60.40.1190">
    <property type="match status" value="1"/>
</dbReference>
<feature type="domain" description="Carbohydrate-binding" evidence="1">
    <location>
        <begin position="43"/>
        <end position="248"/>
    </location>
</feature>
<dbReference type="InterPro" id="IPR010502">
    <property type="entry name" value="Carb-bd_dom_fam9"/>
</dbReference>
<keyword evidence="3" id="KW-1185">Reference proteome</keyword>
<evidence type="ECO:0000313" key="2">
    <source>
        <dbReference type="EMBL" id="NRD23961.1"/>
    </source>
</evidence>
<protein>
    <submittedName>
        <fullName evidence="2">Sugar-binding protein</fullName>
    </submittedName>
</protein>
<evidence type="ECO:0000259" key="1">
    <source>
        <dbReference type="Pfam" id="PF06452"/>
    </source>
</evidence>
<proteinExistence type="predicted"/>
<gene>
    <name evidence="2" type="ORF">HNV10_11945</name>
</gene>